<comment type="subunit">
    <text evidence="4">Homodimer.</text>
</comment>
<protein>
    <recommendedName>
        <fullName evidence="5 15">5-aminolevulinate synthase</fullName>
        <ecNumber evidence="5 15">2.3.1.37</ecNumber>
    </recommendedName>
    <alternativeName>
        <fullName evidence="10 15">5-aminolevulinic acid synthase</fullName>
    </alternativeName>
    <alternativeName>
        <fullName evidence="11 15">Delta-ALA synthase</fullName>
    </alternativeName>
    <alternativeName>
        <fullName evidence="12 15">Delta-aminolevulinate synthase</fullName>
    </alternativeName>
</protein>
<dbReference type="GO" id="GO:0006782">
    <property type="term" value="P:protoporphyrinogen IX biosynthetic process"/>
    <property type="evidence" value="ECO:0007669"/>
    <property type="project" value="UniProtKB-UniRule"/>
</dbReference>
<dbReference type="InterPro" id="IPR050087">
    <property type="entry name" value="AON_synthase_class-II"/>
</dbReference>
<dbReference type="InterPro" id="IPR015424">
    <property type="entry name" value="PyrdxlP-dep_Trfase"/>
</dbReference>
<accession>A0A917KNT4</accession>
<dbReference type="InterPro" id="IPR004839">
    <property type="entry name" value="Aminotransferase_I/II_large"/>
</dbReference>
<gene>
    <name evidence="17" type="primary">hemA</name>
    <name evidence="17" type="ORF">GCM10011320_31970</name>
</gene>
<evidence type="ECO:0000256" key="7">
    <source>
        <dbReference type="ARBA" id="ARBA00022898"/>
    </source>
</evidence>
<dbReference type="Proteomes" id="UP000661507">
    <property type="component" value="Unassembled WGS sequence"/>
</dbReference>
<comment type="pathway">
    <text evidence="2 15">Porphyrin-containing compound metabolism; protoporphyrin-IX biosynthesis; 5-aminolevulinate from glycine: step 1/1.</text>
</comment>
<evidence type="ECO:0000256" key="6">
    <source>
        <dbReference type="ARBA" id="ARBA00022679"/>
    </source>
</evidence>
<evidence type="ECO:0000256" key="15">
    <source>
        <dbReference type="RuleBase" id="RU910713"/>
    </source>
</evidence>
<evidence type="ECO:0000256" key="9">
    <source>
        <dbReference type="ARBA" id="ARBA00023315"/>
    </source>
</evidence>
<keyword evidence="6 15" id="KW-0808">Transferase</keyword>
<dbReference type="NCBIfam" id="TIGR01821">
    <property type="entry name" value="5aminolev_synth"/>
    <property type="match status" value="1"/>
</dbReference>
<dbReference type="EC" id="2.3.1.37" evidence="5 15"/>
<evidence type="ECO:0000256" key="10">
    <source>
        <dbReference type="ARBA" id="ARBA00031691"/>
    </source>
</evidence>
<evidence type="ECO:0000256" key="5">
    <source>
        <dbReference type="ARBA" id="ARBA00013257"/>
    </source>
</evidence>
<evidence type="ECO:0000256" key="11">
    <source>
        <dbReference type="ARBA" id="ARBA00031945"/>
    </source>
</evidence>
<evidence type="ECO:0000256" key="13">
    <source>
        <dbReference type="ARBA" id="ARBA00047654"/>
    </source>
</evidence>
<dbReference type="InterPro" id="IPR010961">
    <property type="entry name" value="4pyrrol_synth_NH2levulA_synth"/>
</dbReference>
<proteinExistence type="inferred from homology"/>
<dbReference type="EMBL" id="BMKW01000007">
    <property type="protein sequence ID" value="GGJ22336.1"/>
    <property type="molecule type" value="Genomic_DNA"/>
</dbReference>
<dbReference type="GO" id="GO:0003870">
    <property type="term" value="F:5-aminolevulinate synthase activity"/>
    <property type="evidence" value="ECO:0007669"/>
    <property type="project" value="UniProtKB-EC"/>
</dbReference>
<reference evidence="17" key="2">
    <citation type="submission" date="2020-09" db="EMBL/GenBank/DDBJ databases">
        <authorList>
            <person name="Sun Q."/>
            <person name="Zhou Y."/>
        </authorList>
    </citation>
    <scope>NUCLEOTIDE SEQUENCE</scope>
    <source>
        <strain evidence="17">CGMCC 1.3617</strain>
    </source>
</reference>
<keyword evidence="9 15" id="KW-0012">Acyltransferase</keyword>
<evidence type="ECO:0000313" key="17">
    <source>
        <dbReference type="EMBL" id="GGJ22336.1"/>
    </source>
</evidence>
<dbReference type="PANTHER" id="PTHR13693">
    <property type="entry name" value="CLASS II AMINOTRANSFERASE/8-AMINO-7-OXONONANOATE SYNTHASE"/>
    <property type="match status" value="1"/>
</dbReference>
<comment type="cofactor">
    <cofactor evidence="1 14">
        <name>pyridoxal 5'-phosphate</name>
        <dbReference type="ChEBI" id="CHEBI:597326"/>
    </cofactor>
</comment>
<name>A0A917KNT4_9PROT</name>
<dbReference type="Pfam" id="PF00155">
    <property type="entry name" value="Aminotran_1_2"/>
    <property type="match status" value="1"/>
</dbReference>
<dbReference type="FunFam" id="3.40.640.10:FF:000006">
    <property type="entry name" value="5-aminolevulinate synthase, mitochondrial"/>
    <property type="match status" value="1"/>
</dbReference>
<sequence length="403" mass="44010">MDYEDYFRTQLDGLRREGRYRVFADIERQAGQYPRAIRHDAGTARDVTVWCSNDYLGMGQHPKVLAAMHAALDRYGAGAGGTRNISGTNHEHILLERALAALHGTEAALLFNSGYMSNWASLSTLASRLPGCVIVSDEMNHASMIEGMRHSRAERRVFRHNDVADLRRVLAELDPGAPKLVAFESVYSMDGDIAPIAAICDIADEFGAMTYCDEVHGVGLYGPTGGGVTERDGVSHRLTVIEGTLAKAFGVIGGYIAGSHAMVDFVRSFASGFIFSTALPPAVAAGARAAIEHLRASSIERERLHERAATLRRRLDAVGVPHLPNVSHIVPVMVHDPVLCRAISDILLDEHGIYVQPINYPTVPRGTERLRITPSPVHSDADMDRLVAALEDVWARFSLRRAA</sequence>
<evidence type="ECO:0000313" key="18">
    <source>
        <dbReference type="Proteomes" id="UP000661507"/>
    </source>
</evidence>
<dbReference type="InterPro" id="IPR001917">
    <property type="entry name" value="Aminotrans_II_pyridoxalP_BS"/>
</dbReference>
<evidence type="ECO:0000256" key="3">
    <source>
        <dbReference type="ARBA" id="ARBA00008392"/>
    </source>
</evidence>
<comment type="caution">
    <text evidence="17">The sequence shown here is derived from an EMBL/GenBank/DDBJ whole genome shotgun (WGS) entry which is preliminary data.</text>
</comment>
<organism evidence="17 18">
    <name type="scientific">Neoroseomonas lacus</name>
    <dbReference type="NCBI Taxonomy" id="287609"/>
    <lineage>
        <taxon>Bacteria</taxon>
        <taxon>Pseudomonadati</taxon>
        <taxon>Pseudomonadota</taxon>
        <taxon>Alphaproteobacteria</taxon>
        <taxon>Acetobacterales</taxon>
        <taxon>Acetobacteraceae</taxon>
        <taxon>Neoroseomonas</taxon>
    </lineage>
</organism>
<evidence type="ECO:0000259" key="16">
    <source>
        <dbReference type="Pfam" id="PF00155"/>
    </source>
</evidence>
<dbReference type="PANTHER" id="PTHR13693:SF102">
    <property type="entry name" value="2-AMINO-3-KETOBUTYRATE COENZYME A LIGASE, MITOCHONDRIAL"/>
    <property type="match status" value="1"/>
</dbReference>
<dbReference type="SUPFAM" id="SSF53383">
    <property type="entry name" value="PLP-dependent transferases"/>
    <property type="match status" value="1"/>
</dbReference>
<dbReference type="RefSeq" id="WP_188968286.1">
    <property type="nucleotide sequence ID" value="NZ_BMKW01000007.1"/>
</dbReference>
<evidence type="ECO:0000256" key="12">
    <source>
        <dbReference type="ARBA" id="ARBA00032773"/>
    </source>
</evidence>
<evidence type="ECO:0000256" key="4">
    <source>
        <dbReference type="ARBA" id="ARBA00011738"/>
    </source>
</evidence>
<evidence type="ECO:0000256" key="1">
    <source>
        <dbReference type="ARBA" id="ARBA00001933"/>
    </source>
</evidence>
<dbReference type="CDD" id="cd06454">
    <property type="entry name" value="KBL_like"/>
    <property type="match status" value="1"/>
</dbReference>
<keyword evidence="7 14" id="KW-0663">Pyridoxal phosphate</keyword>
<evidence type="ECO:0000256" key="8">
    <source>
        <dbReference type="ARBA" id="ARBA00023133"/>
    </source>
</evidence>
<keyword evidence="18" id="KW-1185">Reference proteome</keyword>
<evidence type="ECO:0000256" key="14">
    <source>
        <dbReference type="RuleBase" id="RU003693"/>
    </source>
</evidence>
<dbReference type="Gene3D" id="3.90.1150.10">
    <property type="entry name" value="Aspartate Aminotransferase, domain 1"/>
    <property type="match status" value="1"/>
</dbReference>
<dbReference type="PROSITE" id="PS00599">
    <property type="entry name" value="AA_TRANSFER_CLASS_2"/>
    <property type="match status" value="1"/>
</dbReference>
<reference evidence="17" key="1">
    <citation type="journal article" date="2014" name="Int. J. Syst. Evol. Microbiol.">
        <title>Complete genome sequence of Corynebacterium casei LMG S-19264T (=DSM 44701T), isolated from a smear-ripened cheese.</title>
        <authorList>
            <consortium name="US DOE Joint Genome Institute (JGI-PGF)"/>
            <person name="Walter F."/>
            <person name="Albersmeier A."/>
            <person name="Kalinowski J."/>
            <person name="Ruckert C."/>
        </authorList>
    </citation>
    <scope>NUCLEOTIDE SEQUENCE</scope>
    <source>
        <strain evidence="17">CGMCC 1.3617</strain>
    </source>
</reference>
<feature type="domain" description="Aminotransferase class I/classII large" evidence="16">
    <location>
        <begin position="46"/>
        <end position="390"/>
    </location>
</feature>
<dbReference type="GO" id="GO:0030170">
    <property type="term" value="F:pyridoxal phosphate binding"/>
    <property type="evidence" value="ECO:0007669"/>
    <property type="project" value="UniProtKB-UniRule"/>
</dbReference>
<dbReference type="InterPro" id="IPR015422">
    <property type="entry name" value="PyrdxlP-dep_Trfase_small"/>
</dbReference>
<dbReference type="InterPro" id="IPR015421">
    <property type="entry name" value="PyrdxlP-dep_Trfase_major"/>
</dbReference>
<dbReference type="AlphaFoldDB" id="A0A917KNT4"/>
<dbReference type="Gene3D" id="3.40.640.10">
    <property type="entry name" value="Type I PLP-dependent aspartate aminotransferase-like (Major domain)"/>
    <property type="match status" value="1"/>
</dbReference>
<comment type="similarity">
    <text evidence="3 14">Belongs to the class-II pyridoxal-phosphate-dependent aminotransferase family.</text>
</comment>
<comment type="catalytic activity">
    <reaction evidence="13 15">
        <text>succinyl-CoA + glycine + H(+) = 5-aminolevulinate + CO2 + CoA</text>
        <dbReference type="Rhea" id="RHEA:12921"/>
        <dbReference type="ChEBI" id="CHEBI:15378"/>
        <dbReference type="ChEBI" id="CHEBI:16526"/>
        <dbReference type="ChEBI" id="CHEBI:57287"/>
        <dbReference type="ChEBI" id="CHEBI:57292"/>
        <dbReference type="ChEBI" id="CHEBI:57305"/>
        <dbReference type="ChEBI" id="CHEBI:356416"/>
        <dbReference type="EC" id="2.3.1.37"/>
    </reaction>
</comment>
<evidence type="ECO:0000256" key="2">
    <source>
        <dbReference type="ARBA" id="ARBA00005029"/>
    </source>
</evidence>
<keyword evidence="8 15" id="KW-0350">Heme biosynthesis</keyword>